<feature type="domain" description="Malic enzyme N-terminal" evidence="9">
    <location>
        <begin position="18"/>
        <end position="151"/>
    </location>
</feature>
<feature type="binding site" evidence="7">
    <location>
        <position position="162"/>
    </location>
    <ligand>
        <name>a divalent metal cation</name>
        <dbReference type="ChEBI" id="CHEBI:60240"/>
    </ligand>
</feature>
<feature type="binding site" evidence="6">
    <location>
        <position position="317"/>
    </location>
    <ligand>
        <name>(S)-malate</name>
        <dbReference type="ChEBI" id="CHEBI:15589"/>
    </ligand>
</feature>
<evidence type="ECO:0000259" key="8">
    <source>
        <dbReference type="SMART" id="SM00919"/>
    </source>
</evidence>
<dbReference type="FunFam" id="3.40.50.720:FF:000095">
    <property type="entry name" value="NADP-dependent malic enzyme"/>
    <property type="match status" value="1"/>
</dbReference>
<evidence type="ECO:0000313" key="11">
    <source>
        <dbReference type="Proteomes" id="UP000016587"/>
    </source>
</evidence>
<dbReference type="STRING" id="1121448.DGI_1574"/>
<feature type="binding site" evidence="7">
    <location>
        <position position="136"/>
    </location>
    <ligand>
        <name>a divalent metal cation</name>
        <dbReference type="ChEBI" id="CHEBI:60240"/>
    </ligand>
</feature>
<reference evidence="10 11" key="1">
    <citation type="journal article" date="2013" name="J. Bacteriol.">
        <title>Roles of HynAB and Ech, the only two hydrogenases found in the model sulfate reducer Desulfovibrio gigas.</title>
        <authorList>
            <person name="Morais-Silva F.O."/>
            <person name="Santos C.I."/>
            <person name="Rodrigues R."/>
            <person name="Pereira I.A."/>
            <person name="Rodrigues-Pousada C."/>
        </authorList>
    </citation>
    <scope>NUCLEOTIDE SEQUENCE [LARGE SCALE GENOMIC DNA]</scope>
    <source>
        <strain evidence="11">ATCC 19364 / DSM 1382 / NCIMB 9332 / VKM B-1759</strain>
    </source>
</reference>
<dbReference type="Pfam" id="PF03949">
    <property type="entry name" value="Malic_M"/>
    <property type="match status" value="1"/>
</dbReference>
<evidence type="ECO:0000256" key="2">
    <source>
        <dbReference type="ARBA" id="ARBA00008785"/>
    </source>
</evidence>
<dbReference type="InterPro" id="IPR051674">
    <property type="entry name" value="Malate_Decarboxylase"/>
</dbReference>
<dbReference type="InterPro" id="IPR012301">
    <property type="entry name" value="Malic_N_dom"/>
</dbReference>
<evidence type="ECO:0000256" key="1">
    <source>
        <dbReference type="ARBA" id="ARBA00001936"/>
    </source>
</evidence>
<feature type="active site" description="Proton donor" evidence="5">
    <location>
        <position position="39"/>
    </location>
</feature>
<feature type="domain" description="Malic enzyme NAD-binding" evidence="8">
    <location>
        <begin position="163"/>
        <end position="399"/>
    </location>
</feature>
<evidence type="ECO:0000256" key="5">
    <source>
        <dbReference type="PIRSR" id="PIRSR000106-1"/>
    </source>
</evidence>
<keyword evidence="11" id="KW-1185">Reference proteome</keyword>
<dbReference type="SMART" id="SM00919">
    <property type="entry name" value="Malic_M"/>
    <property type="match status" value="1"/>
</dbReference>
<evidence type="ECO:0000259" key="9">
    <source>
        <dbReference type="SMART" id="SM01274"/>
    </source>
</evidence>
<comment type="cofactor">
    <cofactor evidence="7">
        <name>Mg(2+)</name>
        <dbReference type="ChEBI" id="CHEBI:18420"/>
    </cofactor>
    <cofactor evidence="7">
        <name>Mn(2+)</name>
        <dbReference type="ChEBI" id="CHEBI:29035"/>
    </cofactor>
    <text evidence="7">Divalent metal cations. Prefers magnesium or manganese.</text>
</comment>
<dbReference type="GO" id="GO:0051287">
    <property type="term" value="F:NAD binding"/>
    <property type="evidence" value="ECO:0007669"/>
    <property type="project" value="InterPro"/>
</dbReference>
<dbReference type="Proteomes" id="UP000016587">
    <property type="component" value="Chromosome"/>
</dbReference>
<dbReference type="InterPro" id="IPR036291">
    <property type="entry name" value="NAD(P)-bd_dom_sf"/>
</dbReference>
<keyword evidence="4" id="KW-0560">Oxidoreductase</keyword>
<protein>
    <submittedName>
        <fullName evidence="10">Putative malic protein NAD-binding protein</fullName>
    </submittedName>
</protein>
<dbReference type="eggNOG" id="COG0281">
    <property type="taxonomic scope" value="Bacteria"/>
</dbReference>
<dbReference type="PATRIC" id="fig|1121448.10.peg.1564"/>
<dbReference type="FunFam" id="3.40.50.10380:FF:000003">
    <property type="entry name" value="NADP-dependent malic enzyme"/>
    <property type="match status" value="1"/>
</dbReference>
<dbReference type="OrthoDB" id="9805787at2"/>
<dbReference type="AlphaFoldDB" id="T2GAU1"/>
<dbReference type="Gene3D" id="3.40.50.10380">
    <property type="entry name" value="Malic enzyme, N-terminal domain"/>
    <property type="match status" value="1"/>
</dbReference>
<evidence type="ECO:0000256" key="7">
    <source>
        <dbReference type="PIRSR" id="PIRSR000106-3"/>
    </source>
</evidence>
<dbReference type="PIRSF" id="PIRSF000106">
    <property type="entry name" value="ME"/>
    <property type="match status" value="1"/>
</dbReference>
<dbReference type="Pfam" id="PF00390">
    <property type="entry name" value="malic"/>
    <property type="match status" value="1"/>
</dbReference>
<keyword evidence="3 7" id="KW-0479">Metal-binding</keyword>
<feature type="active site" description="Proton acceptor" evidence="5">
    <location>
        <position position="94"/>
    </location>
</feature>
<sequence>MALFTKEEALAYHEFPRRGKVEVVPIKPCNNQKDLSMAYSPGVAECCKAIKEDPSKASLYTGRDNLVAVVSNGTAVLGLGNIGPLAGKPVMEGKGVLFKTFTDIDVYDINLDCNDPELLIQIVKAMEPTFGGINLEDIKAPECFYIEETLKKEMGIPVFHDDQHGTAVISGAGLINACEICNRKLEDLKIVVVGAGAAGIACSNFYVQLGVDPKNIFMFDTKGLIHKGRPTGNKYKDAFAQEKDLGSLADVMKGADVFLGLSTKNLVSKEMVQSMHKSPVIFAMANPDPEITYNDAKDANPNCIMGTGRSDYPNQVNNVSGFPYIFRGALDVGATEINEAMKIAAARSLAELAKEPVPAEICDMYGVKELTFGVDYVIPKPLDSRILEWETVAVAKAAMETGVAKKPIADLDAYRVALRDRVAASRKRINAFVESYK</sequence>
<reference evidence="11" key="2">
    <citation type="submission" date="2013-07" db="EMBL/GenBank/DDBJ databases">
        <authorList>
            <person name="Morais-Silva F.O."/>
            <person name="Rezende A.M."/>
            <person name="Pimentel C."/>
            <person name="Resende D.M."/>
            <person name="Santos C.I."/>
            <person name="Clemente C."/>
            <person name="de Oliveira L.M."/>
            <person name="da Silva S.M."/>
            <person name="Costa D.A."/>
            <person name="Varela-Raposo A."/>
            <person name="Horacio E.C.A."/>
            <person name="Matos M."/>
            <person name="Flores O."/>
            <person name="Ruiz J.C."/>
            <person name="Rodrigues-Pousada C."/>
        </authorList>
    </citation>
    <scope>NUCLEOTIDE SEQUENCE [LARGE SCALE GENOMIC DNA]</scope>
    <source>
        <strain evidence="11">ATCC 19364 / DSM 1382 / NCIMB 9332 / VKM B-1759</strain>
    </source>
</reference>
<dbReference type="HOGENOM" id="CLU_034446_2_1_7"/>
<dbReference type="InterPro" id="IPR046346">
    <property type="entry name" value="Aminoacid_DH-like_N_sf"/>
</dbReference>
<evidence type="ECO:0000256" key="6">
    <source>
        <dbReference type="PIRSR" id="PIRSR000106-2"/>
    </source>
</evidence>
<dbReference type="InterPro" id="IPR001891">
    <property type="entry name" value="Malic_OxRdtase"/>
</dbReference>
<dbReference type="GO" id="GO:0016616">
    <property type="term" value="F:oxidoreductase activity, acting on the CH-OH group of donors, NAD or NADP as acceptor"/>
    <property type="evidence" value="ECO:0007669"/>
    <property type="project" value="InterPro"/>
</dbReference>
<evidence type="ECO:0000256" key="3">
    <source>
        <dbReference type="ARBA" id="ARBA00022723"/>
    </source>
</evidence>
<evidence type="ECO:0000313" key="10">
    <source>
        <dbReference type="EMBL" id="AGW13408.1"/>
    </source>
</evidence>
<gene>
    <name evidence="10" type="primary">mdh</name>
    <name evidence="10" type="ORF">DGI_1574</name>
</gene>
<dbReference type="Gene3D" id="3.40.50.720">
    <property type="entry name" value="NAD(P)-binding Rossmann-like Domain"/>
    <property type="match status" value="1"/>
</dbReference>
<dbReference type="SMART" id="SM01274">
    <property type="entry name" value="malic"/>
    <property type="match status" value="1"/>
</dbReference>
<dbReference type="PANTHER" id="PTHR43237:SF4">
    <property type="entry name" value="NADP-DEPENDENT MALIC ENZYME"/>
    <property type="match status" value="1"/>
</dbReference>
<dbReference type="GO" id="GO:0046872">
    <property type="term" value="F:metal ion binding"/>
    <property type="evidence" value="ECO:0007669"/>
    <property type="project" value="UniProtKB-KW"/>
</dbReference>
<dbReference type="PANTHER" id="PTHR43237">
    <property type="entry name" value="NADP-DEPENDENT MALIC ENZYME"/>
    <property type="match status" value="1"/>
</dbReference>
<comment type="similarity">
    <text evidence="2">Belongs to the malic enzymes family.</text>
</comment>
<proteinExistence type="inferred from homology"/>
<dbReference type="KEGG" id="dgg:DGI_1574"/>
<dbReference type="InterPro" id="IPR012302">
    <property type="entry name" value="Malic_NAD-bd"/>
</dbReference>
<dbReference type="SUPFAM" id="SSF51735">
    <property type="entry name" value="NAD(P)-binding Rossmann-fold domains"/>
    <property type="match status" value="1"/>
</dbReference>
<feature type="binding site" evidence="6">
    <location>
        <position position="286"/>
    </location>
    <ligand>
        <name>(S)-malate</name>
        <dbReference type="ChEBI" id="CHEBI:15589"/>
    </ligand>
</feature>
<name>T2GAU1_MEGG1</name>
<dbReference type="SUPFAM" id="SSF53223">
    <property type="entry name" value="Aminoacid dehydrogenase-like, N-terminal domain"/>
    <property type="match status" value="1"/>
</dbReference>
<organism evidence="10 11">
    <name type="scientific">Megalodesulfovibrio gigas (strain ATCC 19364 / DSM 1382 / NCIMB 9332 / VKM B-1759)</name>
    <name type="common">Desulfovibrio gigas</name>
    <dbReference type="NCBI Taxonomy" id="1121448"/>
    <lineage>
        <taxon>Bacteria</taxon>
        <taxon>Pseudomonadati</taxon>
        <taxon>Thermodesulfobacteriota</taxon>
        <taxon>Desulfovibrionia</taxon>
        <taxon>Desulfovibrionales</taxon>
        <taxon>Desulfovibrionaceae</taxon>
        <taxon>Megalodesulfovibrio</taxon>
    </lineage>
</organism>
<dbReference type="RefSeq" id="WP_021760250.1">
    <property type="nucleotide sequence ID" value="NC_022444.1"/>
</dbReference>
<comment type="cofactor">
    <cofactor evidence="1">
        <name>Mn(2+)</name>
        <dbReference type="ChEBI" id="CHEBI:29035"/>
    </cofactor>
</comment>
<dbReference type="InterPro" id="IPR037062">
    <property type="entry name" value="Malic_N_dom_sf"/>
</dbReference>
<dbReference type="CDD" id="cd05311">
    <property type="entry name" value="NAD_bind_2_malic_enz"/>
    <property type="match status" value="1"/>
</dbReference>
<feature type="binding site" evidence="7">
    <location>
        <position position="137"/>
    </location>
    <ligand>
        <name>a divalent metal cation</name>
        <dbReference type="ChEBI" id="CHEBI:60240"/>
    </ligand>
</feature>
<dbReference type="InterPro" id="IPR045213">
    <property type="entry name" value="Malic_NAD-bd_bact_type"/>
</dbReference>
<accession>T2GAU1</accession>
<dbReference type="GO" id="GO:0004470">
    <property type="term" value="F:malic enzyme activity"/>
    <property type="evidence" value="ECO:0007669"/>
    <property type="project" value="InterPro"/>
</dbReference>
<evidence type="ECO:0000256" key="4">
    <source>
        <dbReference type="ARBA" id="ARBA00023002"/>
    </source>
</evidence>
<dbReference type="EMBL" id="CP006585">
    <property type="protein sequence ID" value="AGW13408.1"/>
    <property type="molecule type" value="Genomic_DNA"/>
</dbReference>